<dbReference type="AlphaFoldDB" id="A0A1B0BZB0"/>
<evidence type="ECO:0008006" key="4">
    <source>
        <dbReference type="Google" id="ProtNLM"/>
    </source>
</evidence>
<keyword evidence="3" id="KW-1185">Reference proteome</keyword>
<dbReference type="VEuPathDB" id="VectorBase:GPPI044952"/>
<accession>A0A1B0BZB0</accession>
<reference evidence="2" key="2">
    <citation type="submission" date="2020-05" db="UniProtKB">
        <authorList>
            <consortium name="EnsemblMetazoa"/>
        </authorList>
    </citation>
    <scope>IDENTIFICATION</scope>
    <source>
        <strain evidence="2">IAEA</strain>
    </source>
</reference>
<evidence type="ECO:0000313" key="3">
    <source>
        <dbReference type="Proteomes" id="UP000092460"/>
    </source>
</evidence>
<proteinExistence type="predicted"/>
<evidence type="ECO:0000256" key="1">
    <source>
        <dbReference type="SAM" id="MobiDB-lite"/>
    </source>
</evidence>
<name>A0A1B0BZB0_9MUSC</name>
<organism evidence="2 3">
    <name type="scientific">Glossina palpalis gambiensis</name>
    <dbReference type="NCBI Taxonomy" id="67801"/>
    <lineage>
        <taxon>Eukaryota</taxon>
        <taxon>Metazoa</taxon>
        <taxon>Ecdysozoa</taxon>
        <taxon>Arthropoda</taxon>
        <taxon>Hexapoda</taxon>
        <taxon>Insecta</taxon>
        <taxon>Pterygota</taxon>
        <taxon>Neoptera</taxon>
        <taxon>Endopterygota</taxon>
        <taxon>Diptera</taxon>
        <taxon>Brachycera</taxon>
        <taxon>Muscomorpha</taxon>
        <taxon>Hippoboscoidea</taxon>
        <taxon>Glossinidae</taxon>
        <taxon>Glossina</taxon>
    </lineage>
</organism>
<feature type="region of interest" description="Disordered" evidence="1">
    <location>
        <begin position="128"/>
        <end position="188"/>
    </location>
</feature>
<protein>
    <recommendedName>
        <fullName evidence="4">MADF domain-containing protein</fullName>
    </recommendedName>
</protein>
<feature type="compositionally biased region" description="Basic and acidic residues" evidence="1">
    <location>
        <begin position="128"/>
        <end position="138"/>
    </location>
</feature>
<dbReference type="EMBL" id="JXJN01023046">
    <property type="status" value="NOT_ANNOTATED_CDS"/>
    <property type="molecule type" value="Genomic_DNA"/>
</dbReference>
<dbReference type="Proteomes" id="UP000092460">
    <property type="component" value="Unassembled WGS sequence"/>
</dbReference>
<reference evidence="3" key="1">
    <citation type="submission" date="2015-01" db="EMBL/GenBank/DDBJ databases">
        <authorList>
            <person name="Aksoy S."/>
            <person name="Warren W."/>
            <person name="Wilson R.K."/>
        </authorList>
    </citation>
    <scope>NUCLEOTIDE SEQUENCE [LARGE SCALE GENOMIC DNA]</scope>
    <source>
        <strain evidence="3">IAEA</strain>
    </source>
</reference>
<sequence length="188" mass="21550">MSTRCDEELHEALSRLLRDYPILWRPHGGPIVGQYKELAEKVSNELQRQVSAEKVKNTLRKTRYRLQRLDRQGTSNRTKSCAYLWYAEELGYVRAVEVLSTLIETEKFRGFEKEDTLKARKDFAEKMGEEMKAVRNQEDNDGPSTSVGAAPAQKQRRREASPEAVSIKQEPDAGPLTTAEGEEPFYEL</sequence>
<evidence type="ECO:0000313" key="2">
    <source>
        <dbReference type="EnsemblMetazoa" id="GPPI044952-PA"/>
    </source>
</evidence>
<dbReference type="EnsemblMetazoa" id="GPPI044952-RA">
    <property type="protein sequence ID" value="GPPI044952-PA"/>
    <property type="gene ID" value="GPPI044952"/>
</dbReference>